<evidence type="ECO:0000259" key="9">
    <source>
        <dbReference type="PROSITE" id="PS51873"/>
    </source>
</evidence>
<dbReference type="GO" id="GO:0008270">
    <property type="term" value="F:zinc ion binding"/>
    <property type="evidence" value="ECO:0007669"/>
    <property type="project" value="UniProtKB-KW"/>
</dbReference>
<feature type="region of interest" description="Disordered" evidence="8">
    <location>
        <begin position="114"/>
        <end position="143"/>
    </location>
</feature>
<comment type="pathway">
    <text evidence="1">Protein modification; protein ubiquitination.</text>
</comment>
<dbReference type="PANTHER" id="PTHR22770:SF13">
    <property type="entry name" value="RING-TYPE DOMAIN-CONTAINING PROTEIN"/>
    <property type="match status" value="1"/>
</dbReference>
<dbReference type="InterPro" id="IPR002867">
    <property type="entry name" value="IBR_dom"/>
</dbReference>
<feature type="compositionally biased region" description="Acidic residues" evidence="8">
    <location>
        <begin position="343"/>
        <end position="390"/>
    </location>
</feature>
<dbReference type="AlphaFoldDB" id="A0A6A5YJY3"/>
<keyword evidence="6" id="KW-0833">Ubl conjugation pathway</keyword>
<keyword evidence="3" id="KW-0479">Metal-binding</keyword>
<dbReference type="GO" id="GO:0097039">
    <property type="term" value="P:protein linear polyubiquitination"/>
    <property type="evidence" value="ECO:0007669"/>
    <property type="project" value="TreeGrafter"/>
</dbReference>
<evidence type="ECO:0000256" key="1">
    <source>
        <dbReference type="ARBA" id="ARBA00004906"/>
    </source>
</evidence>
<evidence type="ECO:0000256" key="6">
    <source>
        <dbReference type="ARBA" id="ARBA00022786"/>
    </source>
</evidence>
<sequence length="516" mass="56533">MAPTRECVSCADDEADGATVLYDTECGAHHFMCAECLHTLFKLATKDEKHYPPRCCNDETSVLLISKFEEVLPFEVAWDFQAKEAGEYSINPKYRVYCANANCATFLHPETHQTHTTSSEAPSSSLSSSDSESSASSGQSSKTSLSSVTKTISYAPCDFCSTTTCTSCKTVIEKDVAEHECQVSENEKKFKLTVEEKGYQECYNCGSTVELSEACNHISCECGSEFCYICGKEWEGLHGCPHYGPAEYDAEGYNQEGFHKETGLNRDGRTRRQQINHDRGANDDDDSDDDGAGRPRIPFPPELQQAVDNGIIPFEEAFEQWQISMIETGQFVDVNQFLQQHDDGDDGDDDGEDREEDENLEGEADNGGQDEEGAAGDEHDDGEDNEESDVEAGAQWPGILDIEPVPEASGDIDGSNPQTLQGQDQLAADIGDWSVGNETQGQDDIPSMATITWSLPPTANDDDAADQTAPLDNPLTNDPTSAKDLAAPEQTRQDPNVMEGLVYQNFPMPYAPEDEL</sequence>
<evidence type="ECO:0000313" key="10">
    <source>
        <dbReference type="EMBL" id="KAF2107283.1"/>
    </source>
</evidence>
<evidence type="ECO:0000313" key="11">
    <source>
        <dbReference type="Proteomes" id="UP000799770"/>
    </source>
</evidence>
<dbReference type="CDD" id="cd22584">
    <property type="entry name" value="Rcat_RBR_unk"/>
    <property type="match status" value="1"/>
</dbReference>
<dbReference type="Proteomes" id="UP000799770">
    <property type="component" value="Unassembled WGS sequence"/>
</dbReference>
<keyword evidence="7" id="KW-0862">Zinc</keyword>
<gene>
    <name evidence="10" type="ORF">BDV96DRAFT_693520</name>
</gene>
<dbReference type="PANTHER" id="PTHR22770">
    <property type="entry name" value="UBIQUITIN CONJUGATING ENZYME 7 INTERACTING PROTEIN-RELATED"/>
    <property type="match status" value="1"/>
</dbReference>
<evidence type="ECO:0000256" key="3">
    <source>
        <dbReference type="ARBA" id="ARBA00022723"/>
    </source>
</evidence>
<evidence type="ECO:0000256" key="4">
    <source>
        <dbReference type="ARBA" id="ARBA00022737"/>
    </source>
</evidence>
<dbReference type="GO" id="GO:0043130">
    <property type="term" value="F:ubiquitin binding"/>
    <property type="evidence" value="ECO:0007669"/>
    <property type="project" value="TreeGrafter"/>
</dbReference>
<dbReference type="InterPro" id="IPR044066">
    <property type="entry name" value="TRIAD_supradom"/>
</dbReference>
<dbReference type="Pfam" id="PF01485">
    <property type="entry name" value="IBR"/>
    <property type="match status" value="1"/>
</dbReference>
<organism evidence="10 11">
    <name type="scientific">Lophiotrema nucula</name>
    <dbReference type="NCBI Taxonomy" id="690887"/>
    <lineage>
        <taxon>Eukaryota</taxon>
        <taxon>Fungi</taxon>
        <taxon>Dikarya</taxon>
        <taxon>Ascomycota</taxon>
        <taxon>Pezizomycotina</taxon>
        <taxon>Dothideomycetes</taxon>
        <taxon>Pleosporomycetidae</taxon>
        <taxon>Pleosporales</taxon>
        <taxon>Lophiotremataceae</taxon>
        <taxon>Lophiotrema</taxon>
    </lineage>
</organism>
<dbReference type="PROSITE" id="PS51873">
    <property type="entry name" value="TRIAD"/>
    <property type="match status" value="1"/>
</dbReference>
<feature type="compositionally biased region" description="Basic and acidic residues" evidence="8">
    <location>
        <begin position="258"/>
        <end position="282"/>
    </location>
</feature>
<accession>A0A6A5YJY3</accession>
<keyword evidence="5" id="KW-0863">Zinc-finger</keyword>
<evidence type="ECO:0000256" key="8">
    <source>
        <dbReference type="SAM" id="MobiDB-lite"/>
    </source>
</evidence>
<feature type="domain" description="RING-type" evidence="9">
    <location>
        <begin position="3"/>
        <end position="250"/>
    </location>
</feature>
<feature type="compositionally biased region" description="Polar residues" evidence="8">
    <location>
        <begin position="415"/>
        <end position="424"/>
    </location>
</feature>
<dbReference type="GO" id="GO:0004842">
    <property type="term" value="F:ubiquitin-protein transferase activity"/>
    <property type="evidence" value="ECO:0007669"/>
    <property type="project" value="TreeGrafter"/>
</dbReference>
<dbReference type="Gene3D" id="1.20.120.1750">
    <property type="match status" value="1"/>
</dbReference>
<proteinExistence type="predicted"/>
<dbReference type="InterPro" id="IPR051628">
    <property type="entry name" value="LUBAC_E3_Ligases"/>
</dbReference>
<feature type="region of interest" description="Disordered" evidence="8">
    <location>
        <begin position="339"/>
        <end position="497"/>
    </location>
</feature>
<keyword evidence="2" id="KW-0808">Transferase</keyword>
<dbReference type="OrthoDB" id="10009520at2759"/>
<name>A0A6A5YJY3_9PLEO</name>
<dbReference type="GO" id="GO:0000151">
    <property type="term" value="C:ubiquitin ligase complex"/>
    <property type="evidence" value="ECO:0007669"/>
    <property type="project" value="TreeGrafter"/>
</dbReference>
<evidence type="ECO:0000256" key="2">
    <source>
        <dbReference type="ARBA" id="ARBA00022679"/>
    </source>
</evidence>
<reference evidence="10" key="1">
    <citation type="journal article" date="2020" name="Stud. Mycol.">
        <title>101 Dothideomycetes genomes: a test case for predicting lifestyles and emergence of pathogens.</title>
        <authorList>
            <person name="Haridas S."/>
            <person name="Albert R."/>
            <person name="Binder M."/>
            <person name="Bloem J."/>
            <person name="Labutti K."/>
            <person name="Salamov A."/>
            <person name="Andreopoulos B."/>
            <person name="Baker S."/>
            <person name="Barry K."/>
            <person name="Bills G."/>
            <person name="Bluhm B."/>
            <person name="Cannon C."/>
            <person name="Castanera R."/>
            <person name="Culley D."/>
            <person name="Daum C."/>
            <person name="Ezra D."/>
            <person name="Gonzalez J."/>
            <person name="Henrissat B."/>
            <person name="Kuo A."/>
            <person name="Liang C."/>
            <person name="Lipzen A."/>
            <person name="Lutzoni F."/>
            <person name="Magnuson J."/>
            <person name="Mondo S."/>
            <person name="Nolan M."/>
            <person name="Ohm R."/>
            <person name="Pangilinan J."/>
            <person name="Park H.-J."/>
            <person name="Ramirez L."/>
            <person name="Alfaro M."/>
            <person name="Sun H."/>
            <person name="Tritt A."/>
            <person name="Yoshinaga Y."/>
            <person name="Zwiers L.-H."/>
            <person name="Turgeon B."/>
            <person name="Goodwin S."/>
            <person name="Spatafora J."/>
            <person name="Crous P."/>
            <person name="Grigoriev I."/>
        </authorList>
    </citation>
    <scope>NUCLEOTIDE SEQUENCE</scope>
    <source>
        <strain evidence="10">CBS 627.86</strain>
    </source>
</reference>
<dbReference type="GO" id="GO:0043161">
    <property type="term" value="P:proteasome-mediated ubiquitin-dependent protein catabolic process"/>
    <property type="evidence" value="ECO:0007669"/>
    <property type="project" value="TreeGrafter"/>
</dbReference>
<evidence type="ECO:0000256" key="5">
    <source>
        <dbReference type="ARBA" id="ARBA00022771"/>
    </source>
</evidence>
<protein>
    <recommendedName>
        <fullName evidence="9">RING-type domain-containing protein</fullName>
    </recommendedName>
</protein>
<keyword evidence="11" id="KW-1185">Reference proteome</keyword>
<feature type="region of interest" description="Disordered" evidence="8">
    <location>
        <begin position="258"/>
        <end position="302"/>
    </location>
</feature>
<keyword evidence="4" id="KW-0677">Repeat</keyword>
<dbReference type="EMBL" id="ML977355">
    <property type="protein sequence ID" value="KAF2107283.1"/>
    <property type="molecule type" value="Genomic_DNA"/>
</dbReference>
<dbReference type="SUPFAM" id="SSF57850">
    <property type="entry name" value="RING/U-box"/>
    <property type="match status" value="1"/>
</dbReference>
<evidence type="ECO:0000256" key="7">
    <source>
        <dbReference type="ARBA" id="ARBA00022833"/>
    </source>
</evidence>